<protein>
    <submittedName>
        <fullName evidence="1">Uncharacterized protein</fullName>
    </submittedName>
</protein>
<organism evidence="1 2">
    <name type="scientific">Pseudomonas kitaguniensis</name>
    <dbReference type="NCBI Taxonomy" id="2607908"/>
    <lineage>
        <taxon>Bacteria</taxon>
        <taxon>Pseudomonadati</taxon>
        <taxon>Pseudomonadota</taxon>
        <taxon>Gammaproteobacteria</taxon>
        <taxon>Pseudomonadales</taxon>
        <taxon>Pseudomonadaceae</taxon>
        <taxon>Pseudomonas</taxon>
    </lineage>
</organism>
<reference evidence="1 2" key="1">
    <citation type="submission" date="2019-09" db="EMBL/GenBank/DDBJ databases">
        <title>The draft genomes of Allium pathogen Pseudomonas sp.</title>
        <authorList>
            <person name="Fujikawa T."/>
            <person name="Sawada H."/>
        </authorList>
    </citation>
    <scope>NUCLEOTIDE SEQUENCE [LARGE SCALE GENOMIC DNA]</scope>
    <source>
        <strain evidence="1 2">MAFF 730085</strain>
    </source>
</reference>
<evidence type="ECO:0000313" key="2">
    <source>
        <dbReference type="Proteomes" id="UP000325438"/>
    </source>
</evidence>
<dbReference type="AlphaFoldDB" id="A0A5N7JWT2"/>
<evidence type="ECO:0000313" key="1">
    <source>
        <dbReference type="EMBL" id="MPQ85840.1"/>
    </source>
</evidence>
<name>A0A5N7JWT2_9PSED</name>
<dbReference type="EMBL" id="VUBA01000113">
    <property type="protein sequence ID" value="MPQ85840.1"/>
    <property type="molecule type" value="Genomic_DNA"/>
</dbReference>
<sequence>MQRLKTGEVDEENIPKKASIAPFIEMYHQAINEPAVQAWFTSQHLKPGTVRVFSGYVVGVVLRDGKETIQRFSITDGSGWGQVSKTIVSLQQVLSPNDLGLPGNPGPSAAYSAISNDVLLDFYGVKPPLSEQSAPQLGEQLTLNGWPQIAETQRDQWAGQFKQLARHRDDSAIRAGLVEQFRSLFKNEPDYNVFTLDEYAVVAGPNSSLDQHSKRPRELFIEFLASATFQAFLKKTGYAFTGVDFRLSDGDLQTRNLRGAWDSLQEKFDYEVESASRVDDADGHSARRMNSDFDELVKKSEKVGNALYSTRTYDARQTFALYALDTPQNVGQLRGSLGWLGIQLATPPLAGDYAAMTPYSQVDGALSAEAGSTLKKASTQVMALFKAFSTSTTGFQNYPDPDNKLASFFDSPKAIAIADEIARSLKHYAVFDGQALSRADRHQVLATAMKSSVDASIPGQPGTVAGYSLYQPGNLGRTLKQVRGDVEAHLQSKGVDPNVASLMAHVFLAQSAPEMLVKKDPTVSATTDQVLNRDPENIKVGSTGWMNLRLGSAIAGDSRLNFTQAMALARQEVGGPVQEALIKELGTQALLDWAVMSGVFPATSDGKYSLVDYQAAANAFTQRENQTREAFGTLSSESPTQRTVLVQQLAKLYPEMTAEAISNITLKKYPDFVTNTANSRPSIEYDNPQPFRYLGPTSLVDIIMMNLGKGNPPFGEDESWVGDEFIHPNISLAAFRERLDQLPKLKPLVVPAIDTFITDSRSAQATALKLMIADLPLNERKGLELGKITFYTLRKTTGDSLRVDEGQDSKVEKSKGTHGLLLRYETPDAWPRFGYYEVFPGSMKMVKRNLGIQLQLNGRVENKVLRDRLYTYAGPVIRNGMAQPFDFDAYSTGSAPRSGAISQVIIERLGAELPQTPTSDTATQRIPNTFSSSKTSRIVERLLAHSFDGNRDARIAHANKPSALQARTDTTIFTAENARAVVSLIPFVGAVADLVEGKIEAGVKGLLIDLASFLATGGLAGAKTFAKGLRMLIPFSGKPFSMTGLKGGGSFIRGLFNPLENIPTLVRGGPKGIPALNKINAGLPTHIGSDIYLPIKASEQLRWTLGAWDTVDGSSQAESAWPGARKGWSGNQEVTAVEKDGVWYAINPFSHRPGGLPLQQFTPESS</sequence>
<proteinExistence type="predicted"/>
<comment type="caution">
    <text evidence="1">The sequence shown here is derived from an EMBL/GenBank/DDBJ whole genome shotgun (WGS) entry which is preliminary data.</text>
</comment>
<gene>
    <name evidence="1" type="ORF">F0170_18645</name>
</gene>
<dbReference type="Proteomes" id="UP000325438">
    <property type="component" value="Unassembled WGS sequence"/>
</dbReference>
<accession>A0A5N7JWT2</accession>